<evidence type="ECO:0000256" key="6">
    <source>
        <dbReference type="ARBA" id="ARBA00023239"/>
    </source>
</evidence>
<dbReference type="InterPro" id="IPR013785">
    <property type="entry name" value="Aldolase_TIM"/>
</dbReference>
<feature type="domain" description="Orotidine 5'-phosphate decarboxylase" evidence="8">
    <location>
        <begin position="2"/>
        <end position="205"/>
    </location>
</feature>
<dbReference type="PANTHER" id="PTHR35039:SF3">
    <property type="entry name" value="3-KETO-L-GULONATE-6-PHOSPHATE DECARBOXYLASE SGBH-RELATED"/>
    <property type="match status" value="1"/>
</dbReference>
<dbReference type="EMBL" id="JBHTBW010000037">
    <property type="protein sequence ID" value="MFC7441796.1"/>
    <property type="molecule type" value="Genomic_DNA"/>
</dbReference>
<dbReference type="Gene3D" id="3.20.20.70">
    <property type="entry name" value="Aldolase class I"/>
    <property type="match status" value="1"/>
</dbReference>
<dbReference type="CDD" id="cd04726">
    <property type="entry name" value="KGPDC_HPS"/>
    <property type="match status" value="1"/>
</dbReference>
<proteinExistence type="inferred from homology"/>
<keyword evidence="7" id="KW-0119">Carbohydrate metabolism</keyword>
<protein>
    <recommendedName>
        <fullName evidence="4">3-hexulose-6-phosphate synthase</fullName>
        <ecNumber evidence="4">4.1.2.43</ecNumber>
    </recommendedName>
</protein>
<comment type="caution">
    <text evidence="9">The sequence shown here is derived from an EMBL/GenBank/DDBJ whole genome shotgun (WGS) entry which is preliminary data.</text>
</comment>
<evidence type="ECO:0000256" key="4">
    <source>
        <dbReference type="ARBA" id="ARBA00012890"/>
    </source>
</evidence>
<reference evidence="10" key="1">
    <citation type="journal article" date="2019" name="Int. J. Syst. Evol. Microbiol.">
        <title>The Global Catalogue of Microorganisms (GCM) 10K type strain sequencing project: providing services to taxonomists for standard genome sequencing and annotation.</title>
        <authorList>
            <consortium name="The Broad Institute Genomics Platform"/>
            <consortium name="The Broad Institute Genome Sequencing Center for Infectious Disease"/>
            <person name="Wu L."/>
            <person name="Ma J."/>
        </authorList>
    </citation>
    <scope>NUCLEOTIDE SEQUENCE [LARGE SCALE GENOMIC DNA]</scope>
    <source>
        <strain evidence="10">CGMCC 1.12942</strain>
    </source>
</reference>
<dbReference type="InterPro" id="IPR011060">
    <property type="entry name" value="RibuloseP-bd_barrel"/>
</dbReference>
<keyword evidence="10" id="KW-1185">Reference proteome</keyword>
<dbReference type="EC" id="4.1.2.43" evidence="4"/>
<dbReference type="InterPro" id="IPR017553">
    <property type="entry name" value="3-hexulose-6-phosphate_synth"/>
</dbReference>
<dbReference type="PANTHER" id="PTHR35039">
    <property type="entry name" value="3-KETO-L-GULONATE-6-PHOSPHATE DECARBOXYLASE SGBH-RELATED"/>
    <property type="match status" value="1"/>
</dbReference>
<dbReference type="GO" id="GO:0043801">
    <property type="term" value="F:hexulose-6-phosphate synthase activity"/>
    <property type="evidence" value="ECO:0007669"/>
    <property type="project" value="UniProtKB-EC"/>
</dbReference>
<accession>A0ABW2RLA9</accession>
<gene>
    <name evidence="9" type="primary">hxlA</name>
    <name evidence="9" type="ORF">ACFQNG_11875</name>
</gene>
<sequence length="219" mass="24223">MKIQLALDRMTITEAIHMAEQVDFYVDWIEVGTSLIKEFGMESVRAFRSRFPDKFIVADVKTVDNAAYEFDMCFSAGADAATVMGTSSPATIETCVEMGGRHGRQVMIDLLHTTETQWKALIQYKEAIFCAHVSKDQQEMGKQQPSADQLHSIVKRFGGLEQKIALAGGINLDSLPALIPIRPDILIIGSAITKAFDPVVAARTIKEFVISCKGESRHE</sequence>
<dbReference type="SUPFAM" id="SSF51366">
    <property type="entry name" value="Ribulose-phoshate binding barrel"/>
    <property type="match status" value="1"/>
</dbReference>
<evidence type="ECO:0000256" key="5">
    <source>
        <dbReference type="ARBA" id="ARBA00022563"/>
    </source>
</evidence>
<name>A0ABW2RLA9_9BACL</name>
<organism evidence="9 10">
    <name type="scientific">Laceyella putida</name>
    <dbReference type="NCBI Taxonomy" id="110101"/>
    <lineage>
        <taxon>Bacteria</taxon>
        <taxon>Bacillati</taxon>
        <taxon>Bacillota</taxon>
        <taxon>Bacilli</taxon>
        <taxon>Bacillales</taxon>
        <taxon>Thermoactinomycetaceae</taxon>
        <taxon>Laceyella</taxon>
    </lineage>
</organism>
<evidence type="ECO:0000256" key="7">
    <source>
        <dbReference type="ARBA" id="ARBA00023277"/>
    </source>
</evidence>
<dbReference type="Pfam" id="PF00215">
    <property type="entry name" value="OMPdecase"/>
    <property type="match status" value="1"/>
</dbReference>
<dbReference type="InterPro" id="IPR001754">
    <property type="entry name" value="OMPdeCOase_dom"/>
</dbReference>
<evidence type="ECO:0000313" key="10">
    <source>
        <dbReference type="Proteomes" id="UP001596500"/>
    </source>
</evidence>
<keyword evidence="5" id="KW-0554">One-carbon metabolism</keyword>
<comment type="pathway">
    <text evidence="2">One-carbon metabolism; formaldehyde assimilation via RuMP pathway; D-fructose 6-phosphate from D-ribulose 5-phosphate and formaldehyde: step 1/2.</text>
</comment>
<evidence type="ECO:0000256" key="1">
    <source>
        <dbReference type="ARBA" id="ARBA00000718"/>
    </source>
</evidence>
<dbReference type="NCBIfam" id="TIGR03128">
    <property type="entry name" value="RuMP_HxlA"/>
    <property type="match status" value="1"/>
</dbReference>
<dbReference type="InterPro" id="IPR041710">
    <property type="entry name" value="HPS/KGPDC"/>
</dbReference>
<evidence type="ECO:0000256" key="2">
    <source>
        <dbReference type="ARBA" id="ARBA00005014"/>
    </source>
</evidence>
<comment type="catalytic activity">
    <reaction evidence="1">
        <text>D-ribulose 5-phosphate + formaldehyde = D-arabino-hex-3-ulose 6-phosphate</text>
        <dbReference type="Rhea" id="RHEA:25201"/>
        <dbReference type="ChEBI" id="CHEBI:16842"/>
        <dbReference type="ChEBI" id="CHEBI:58121"/>
        <dbReference type="ChEBI" id="CHEBI:58542"/>
        <dbReference type="EC" id="4.1.2.43"/>
    </reaction>
</comment>
<evidence type="ECO:0000313" key="9">
    <source>
        <dbReference type="EMBL" id="MFC7441796.1"/>
    </source>
</evidence>
<dbReference type="SMART" id="SM00934">
    <property type="entry name" value="OMPdecase"/>
    <property type="match status" value="1"/>
</dbReference>
<evidence type="ECO:0000259" key="8">
    <source>
        <dbReference type="SMART" id="SM00934"/>
    </source>
</evidence>
<comment type="similarity">
    <text evidence="3">Belongs to the HPS/KGPDC family. HPS subfamily.</text>
</comment>
<dbReference type="RefSeq" id="WP_379865269.1">
    <property type="nucleotide sequence ID" value="NZ_JBHTBW010000037.1"/>
</dbReference>
<dbReference type="Proteomes" id="UP001596500">
    <property type="component" value="Unassembled WGS sequence"/>
</dbReference>
<keyword evidence="6 9" id="KW-0456">Lyase</keyword>
<evidence type="ECO:0000256" key="3">
    <source>
        <dbReference type="ARBA" id="ARBA00006350"/>
    </source>
</evidence>